<dbReference type="SUPFAM" id="SSF141371">
    <property type="entry name" value="PilZ domain-like"/>
    <property type="match status" value="1"/>
</dbReference>
<reference evidence="2" key="1">
    <citation type="submission" date="2018-06" db="EMBL/GenBank/DDBJ databases">
        <authorList>
            <person name="Zhirakovskaya E."/>
        </authorList>
    </citation>
    <scope>NUCLEOTIDE SEQUENCE</scope>
</reference>
<dbReference type="InterPro" id="IPR009875">
    <property type="entry name" value="PilZ_domain"/>
</dbReference>
<proteinExistence type="predicted"/>
<evidence type="ECO:0000259" key="1">
    <source>
        <dbReference type="Pfam" id="PF07238"/>
    </source>
</evidence>
<protein>
    <recommendedName>
        <fullName evidence="1">PilZ domain-containing protein</fullName>
    </recommendedName>
</protein>
<dbReference type="Pfam" id="PF07238">
    <property type="entry name" value="PilZ"/>
    <property type="match status" value="1"/>
</dbReference>
<dbReference type="AlphaFoldDB" id="A0A3B0YWC1"/>
<sequence length="121" mass="13335">MDARENERHMIQIEELDGIFSLDAGNTQFKYMRVNDVSQTGAGLLLSQPLAVGTPIALTLSTGDWEISVKGDIVWCQRQSVPVDPSEIKASYRLGVVFSNIGDPANKQFFHASKSTLNTLH</sequence>
<dbReference type="EMBL" id="UOFO01000068">
    <property type="protein sequence ID" value="VAW85335.1"/>
    <property type="molecule type" value="Genomic_DNA"/>
</dbReference>
<gene>
    <name evidence="2" type="ORF">MNBD_GAMMA16-332</name>
</gene>
<dbReference type="Gene3D" id="2.40.10.220">
    <property type="entry name" value="predicted glycosyltransferase like domains"/>
    <property type="match status" value="1"/>
</dbReference>
<evidence type="ECO:0000313" key="2">
    <source>
        <dbReference type="EMBL" id="VAW85335.1"/>
    </source>
</evidence>
<organism evidence="2">
    <name type="scientific">hydrothermal vent metagenome</name>
    <dbReference type="NCBI Taxonomy" id="652676"/>
    <lineage>
        <taxon>unclassified sequences</taxon>
        <taxon>metagenomes</taxon>
        <taxon>ecological metagenomes</taxon>
    </lineage>
</organism>
<accession>A0A3B0YWC1</accession>
<dbReference type="GO" id="GO:0035438">
    <property type="term" value="F:cyclic-di-GMP binding"/>
    <property type="evidence" value="ECO:0007669"/>
    <property type="project" value="InterPro"/>
</dbReference>
<name>A0A3B0YWC1_9ZZZZ</name>
<feature type="domain" description="PilZ" evidence="1">
    <location>
        <begin position="4"/>
        <end position="107"/>
    </location>
</feature>